<feature type="signal peptide" evidence="1">
    <location>
        <begin position="1"/>
        <end position="31"/>
    </location>
</feature>
<evidence type="ECO:0000256" key="1">
    <source>
        <dbReference type="SAM" id="SignalP"/>
    </source>
</evidence>
<organism evidence="2">
    <name type="scientific">Stegastes partitus</name>
    <name type="common">bicolor damselfish</name>
    <dbReference type="NCBI Taxonomy" id="144197"/>
    <lineage>
        <taxon>Eukaryota</taxon>
        <taxon>Metazoa</taxon>
        <taxon>Chordata</taxon>
        <taxon>Craniata</taxon>
        <taxon>Vertebrata</taxon>
        <taxon>Euteleostomi</taxon>
        <taxon>Actinopterygii</taxon>
        <taxon>Neopterygii</taxon>
        <taxon>Teleostei</taxon>
        <taxon>Neoteleostei</taxon>
        <taxon>Acanthomorphata</taxon>
        <taxon>Ovalentaria</taxon>
        <taxon>Pomacentridae</taxon>
        <taxon>Stegastes</taxon>
    </lineage>
</organism>
<feature type="chain" id="PRO_5017255563" evidence="1">
    <location>
        <begin position="32"/>
        <end position="112"/>
    </location>
</feature>
<evidence type="ECO:0000313" key="2">
    <source>
        <dbReference type="Ensembl" id="ENSSPAP00000029892.1"/>
    </source>
</evidence>
<dbReference type="AlphaFoldDB" id="A0A3B5BM95"/>
<proteinExistence type="predicted"/>
<accession>A0A3B5BM95</accession>
<name>A0A3B5BM95_9TELE</name>
<sequence length="112" mass="12955">GAKLHNCLLVNLLLLILPSFLLPPLLPSSWGRKPAPIPAALHRAEVLEEAQEIRLLYKLYTGWKKSPHQSWNMCFSVRTSFTFWQVEERGGVVSGCYWRKSTRPSFFFFFCP</sequence>
<reference evidence="2" key="1">
    <citation type="submission" date="2023-09" db="UniProtKB">
        <authorList>
            <consortium name="Ensembl"/>
        </authorList>
    </citation>
    <scope>IDENTIFICATION</scope>
</reference>
<keyword evidence="1" id="KW-0732">Signal</keyword>
<protein>
    <submittedName>
        <fullName evidence="2">Uncharacterized protein</fullName>
    </submittedName>
</protein>
<dbReference type="Ensembl" id="ENSSPAT00000030378.1">
    <property type="protein sequence ID" value="ENSSPAP00000029892.1"/>
    <property type="gene ID" value="ENSSPAG00000022485.1"/>
</dbReference>